<dbReference type="AlphaFoldDB" id="A0A1H7JVP8"/>
<dbReference type="Proteomes" id="UP000199421">
    <property type="component" value="Unassembled WGS sequence"/>
</dbReference>
<sequence length="189" mass="21947">MTGKIDKALIWDYLILVFRVWLAFNLLKYGWSKLTNGQFGVTEATMNQPLKEIDLMRVSWYLAAHEPFKSFIGVSQILTAGLLIYNRTAIIGAFVSIPIWLNILMWDMTFMGLYTSFTIRIPFYLLLTLLIIWHYKNKVLIALEVLPKGTPKFKFPIWAYLLLIPSGFILELIGAIPIAIKYYIEQIYK</sequence>
<protein>
    <recommendedName>
        <fullName evidence="4">Thiosulfate dehydrogenase [quinone] large subunit</fullName>
    </recommendedName>
</protein>
<dbReference type="EMBL" id="FOAF01000001">
    <property type="protein sequence ID" value="SEK78140.1"/>
    <property type="molecule type" value="Genomic_DNA"/>
</dbReference>
<gene>
    <name evidence="2" type="ORF">SAMN05661044_01130</name>
</gene>
<keyword evidence="1" id="KW-0472">Membrane</keyword>
<proteinExistence type="predicted"/>
<feature type="transmembrane region" description="Helical" evidence="1">
    <location>
        <begin position="84"/>
        <end position="105"/>
    </location>
</feature>
<evidence type="ECO:0000313" key="3">
    <source>
        <dbReference type="Proteomes" id="UP000199421"/>
    </source>
</evidence>
<organism evidence="2 3">
    <name type="scientific">Olivibacter domesticus</name>
    <name type="common">Pseudosphingobacterium domesticum</name>
    <dbReference type="NCBI Taxonomy" id="407022"/>
    <lineage>
        <taxon>Bacteria</taxon>
        <taxon>Pseudomonadati</taxon>
        <taxon>Bacteroidota</taxon>
        <taxon>Sphingobacteriia</taxon>
        <taxon>Sphingobacteriales</taxon>
        <taxon>Sphingobacteriaceae</taxon>
        <taxon>Olivibacter</taxon>
    </lineage>
</organism>
<name>A0A1H7JVP8_OLID1</name>
<evidence type="ECO:0008006" key="4">
    <source>
        <dbReference type="Google" id="ProtNLM"/>
    </source>
</evidence>
<dbReference type="STRING" id="407022.SAMN05661044_01130"/>
<evidence type="ECO:0000313" key="2">
    <source>
        <dbReference type="EMBL" id="SEK78140.1"/>
    </source>
</evidence>
<feature type="transmembrane region" description="Helical" evidence="1">
    <location>
        <begin position="155"/>
        <end position="180"/>
    </location>
</feature>
<dbReference type="RefSeq" id="WP_093319857.1">
    <property type="nucleotide sequence ID" value="NZ_FOAF01000001.1"/>
</dbReference>
<keyword evidence="1" id="KW-1133">Transmembrane helix</keyword>
<dbReference type="OrthoDB" id="5524812at2"/>
<feature type="transmembrane region" description="Helical" evidence="1">
    <location>
        <begin position="9"/>
        <end position="27"/>
    </location>
</feature>
<accession>A0A1H7JVP8</accession>
<keyword evidence="1" id="KW-0812">Transmembrane</keyword>
<feature type="transmembrane region" description="Helical" evidence="1">
    <location>
        <begin position="117"/>
        <end position="135"/>
    </location>
</feature>
<evidence type="ECO:0000256" key="1">
    <source>
        <dbReference type="SAM" id="Phobius"/>
    </source>
</evidence>
<keyword evidence="3" id="KW-1185">Reference proteome</keyword>
<reference evidence="3" key="1">
    <citation type="submission" date="2016-10" db="EMBL/GenBank/DDBJ databases">
        <authorList>
            <person name="Varghese N."/>
            <person name="Submissions S."/>
        </authorList>
    </citation>
    <scope>NUCLEOTIDE SEQUENCE [LARGE SCALE GENOMIC DNA]</scope>
    <source>
        <strain evidence="3">DSM 18733</strain>
    </source>
</reference>